<evidence type="ECO:0000256" key="7">
    <source>
        <dbReference type="ARBA" id="ARBA00022490"/>
    </source>
</evidence>
<feature type="binding site" evidence="14">
    <location>
        <position position="88"/>
    </location>
    <ligand>
        <name>S-adenosyl-L-methionine</name>
        <dbReference type="ChEBI" id="CHEBI:59789"/>
    </ligand>
</feature>
<dbReference type="SUPFAM" id="SSF75217">
    <property type="entry name" value="alpha/beta knot"/>
    <property type="match status" value="1"/>
</dbReference>
<reference evidence="16 18" key="1">
    <citation type="journal article" date="2019" name="Nat. Microbiol.">
        <title>Expanding anaerobic alkane metabolism in the domain of Archaea.</title>
        <authorList>
            <person name="Wang Y."/>
            <person name="Wegener G."/>
            <person name="Hou J."/>
            <person name="Wang F."/>
            <person name="Xiao X."/>
        </authorList>
    </citation>
    <scope>NUCLEOTIDE SEQUENCE [LARGE SCALE GENOMIC DNA]</scope>
    <source>
        <strain evidence="16">WYZ-LMO11</strain>
    </source>
</reference>
<dbReference type="InterPro" id="IPR029028">
    <property type="entry name" value="Alpha/beta_knot_MTases"/>
</dbReference>
<evidence type="ECO:0000313" key="16">
    <source>
        <dbReference type="EMBL" id="TDA37888.1"/>
    </source>
</evidence>
<protein>
    <recommendedName>
        <fullName evidence="6 14">tRNA (cytidine(56)-2'-O)-methyltransferase</fullName>
        <ecNumber evidence="5 14">2.1.1.206</ecNumber>
    </recommendedName>
    <alternativeName>
        <fullName evidence="12 14">tRNA ribose 2'-O-methyltransferase aTrm56</fullName>
    </alternativeName>
</protein>
<evidence type="ECO:0000256" key="14">
    <source>
        <dbReference type="HAMAP-Rule" id="MF_00077"/>
    </source>
</evidence>
<evidence type="ECO:0000313" key="17">
    <source>
        <dbReference type="Proteomes" id="UP000316080"/>
    </source>
</evidence>
<evidence type="ECO:0000256" key="9">
    <source>
        <dbReference type="ARBA" id="ARBA00022679"/>
    </source>
</evidence>
<dbReference type="InterPro" id="IPR002845">
    <property type="entry name" value="tRNA_mtfrase_aTrm56"/>
</dbReference>
<evidence type="ECO:0000256" key="6">
    <source>
        <dbReference type="ARBA" id="ARBA00013709"/>
    </source>
</evidence>
<dbReference type="AlphaFoldDB" id="A0A523BAE7"/>
<comment type="caution">
    <text evidence="16">The sequence shown here is derived from an EMBL/GenBank/DDBJ whole genome shotgun (WGS) entry which is preliminary data.</text>
</comment>
<keyword evidence="9 14" id="KW-0808">Transferase</keyword>
<evidence type="ECO:0000256" key="1">
    <source>
        <dbReference type="ARBA" id="ARBA00003959"/>
    </source>
</evidence>
<comment type="subcellular location">
    <subcellularLocation>
        <location evidence="2 14">Cytoplasm</location>
    </subcellularLocation>
</comment>
<name>A0A523BAE7_9CREN</name>
<dbReference type="Proteomes" id="UP000316080">
    <property type="component" value="Unassembled WGS sequence"/>
</dbReference>
<evidence type="ECO:0000256" key="13">
    <source>
        <dbReference type="ARBA" id="ARBA00047792"/>
    </source>
</evidence>
<comment type="catalytic activity">
    <reaction evidence="13 14">
        <text>cytidine(56) in tRNA + S-adenosyl-L-methionine = 2'-O-methylcytidine(56) in tRNA + S-adenosyl-L-homocysteine + H(+)</text>
        <dbReference type="Rhea" id="RHEA:42968"/>
        <dbReference type="Rhea" id="RHEA-COMP:10308"/>
        <dbReference type="Rhea" id="RHEA-COMP:10309"/>
        <dbReference type="ChEBI" id="CHEBI:15378"/>
        <dbReference type="ChEBI" id="CHEBI:57856"/>
        <dbReference type="ChEBI" id="CHEBI:59789"/>
        <dbReference type="ChEBI" id="CHEBI:74495"/>
        <dbReference type="ChEBI" id="CHEBI:82748"/>
        <dbReference type="EC" id="2.1.1.206"/>
    </reaction>
</comment>
<dbReference type="Pfam" id="PF01994">
    <property type="entry name" value="Trm56"/>
    <property type="match status" value="1"/>
</dbReference>
<evidence type="ECO:0000256" key="8">
    <source>
        <dbReference type="ARBA" id="ARBA00022603"/>
    </source>
</evidence>
<evidence type="ECO:0000256" key="5">
    <source>
        <dbReference type="ARBA" id="ARBA00012624"/>
    </source>
</evidence>
<keyword evidence="8 14" id="KW-0489">Methyltransferase</keyword>
<dbReference type="GO" id="GO:0005737">
    <property type="term" value="C:cytoplasm"/>
    <property type="evidence" value="ECO:0007669"/>
    <property type="project" value="UniProtKB-SubCell"/>
</dbReference>
<dbReference type="EC" id="2.1.1.206" evidence="5 14"/>
<evidence type="ECO:0000313" key="18">
    <source>
        <dbReference type="Proteomes" id="UP000317265"/>
    </source>
</evidence>
<evidence type="ECO:0000256" key="12">
    <source>
        <dbReference type="ARBA" id="ARBA00029826"/>
    </source>
</evidence>
<dbReference type="PANTHER" id="PTHR42197:SF1">
    <property type="entry name" value="TRNA (CYTIDINE(56)-2'-O)-METHYLTRANSFERASE"/>
    <property type="match status" value="1"/>
</dbReference>
<dbReference type="EMBL" id="QNVI01000062">
    <property type="protein sequence ID" value="TDA37888.1"/>
    <property type="molecule type" value="Genomic_DNA"/>
</dbReference>
<dbReference type="Gene3D" id="3.40.1280.10">
    <property type="match status" value="1"/>
</dbReference>
<gene>
    <name evidence="16" type="ORF">DSO09_05985</name>
    <name evidence="15" type="ORF">EF809_05295</name>
</gene>
<dbReference type="InterPro" id="IPR029026">
    <property type="entry name" value="tRNA_m1G_MTases_N"/>
</dbReference>
<evidence type="ECO:0000256" key="2">
    <source>
        <dbReference type="ARBA" id="ARBA00004496"/>
    </source>
</evidence>
<organism evidence="16 18">
    <name type="scientific">Thermoproteota archaeon</name>
    <dbReference type="NCBI Taxonomy" id="2056631"/>
    <lineage>
        <taxon>Archaea</taxon>
        <taxon>Thermoproteota</taxon>
    </lineage>
</organism>
<keyword evidence="7 14" id="KW-0963">Cytoplasm</keyword>
<dbReference type="Proteomes" id="UP000317265">
    <property type="component" value="Unassembled WGS sequence"/>
</dbReference>
<evidence type="ECO:0000256" key="4">
    <source>
        <dbReference type="ARBA" id="ARBA00011738"/>
    </source>
</evidence>
<evidence type="ECO:0000256" key="3">
    <source>
        <dbReference type="ARBA" id="ARBA00010324"/>
    </source>
</evidence>
<evidence type="ECO:0000256" key="11">
    <source>
        <dbReference type="ARBA" id="ARBA00022694"/>
    </source>
</evidence>
<proteinExistence type="inferred from homology"/>
<reference evidence="15 17" key="2">
    <citation type="journal article" date="2019" name="Nat. Microbiol.">
        <title>Wide diversity of methane and short-chain alkane metabolisms in uncultured archaea.</title>
        <authorList>
            <person name="Borrel G."/>
            <person name="Adam P.S."/>
            <person name="McKay L.J."/>
            <person name="Chen L.X."/>
            <person name="Sierra-Garcia I.N."/>
            <person name="Sieber C.M."/>
            <person name="Letourneur Q."/>
            <person name="Ghozlane A."/>
            <person name="Andersen G.L."/>
            <person name="Li W.J."/>
            <person name="Hallam S.J."/>
            <person name="Muyzer G."/>
            <person name="de Oliveira V.M."/>
            <person name="Inskeep W.P."/>
            <person name="Banfield J.F."/>
            <person name="Gribaldo S."/>
        </authorList>
    </citation>
    <scope>NUCLEOTIDE SEQUENCE [LARGE SCALE GENOMIC DNA]</scope>
    <source>
        <strain evidence="15">Verst-YHS</strain>
    </source>
</reference>
<accession>A0A523BAE7</accession>
<feature type="binding site" evidence="14">
    <location>
        <begin position="131"/>
        <end position="138"/>
    </location>
    <ligand>
        <name>S-adenosyl-L-methionine</name>
        <dbReference type="ChEBI" id="CHEBI:59789"/>
    </ligand>
</feature>
<comment type="function">
    <text evidence="1 14">Specifically catalyzes the AdoMet-dependent 2'-O-ribose methylation of cytidine at position 56 in tRNAs.</text>
</comment>
<evidence type="ECO:0000256" key="10">
    <source>
        <dbReference type="ARBA" id="ARBA00022691"/>
    </source>
</evidence>
<keyword evidence="10 14" id="KW-0949">S-adenosyl-L-methionine</keyword>
<keyword evidence="11 14" id="KW-0819">tRNA processing</keyword>
<dbReference type="PIRSF" id="PIRSF016123">
    <property type="entry name" value="UCP016123"/>
    <property type="match status" value="1"/>
</dbReference>
<dbReference type="EMBL" id="RXIH01000043">
    <property type="protein sequence ID" value="RZN55498.1"/>
    <property type="molecule type" value="Genomic_DNA"/>
</dbReference>
<dbReference type="PANTHER" id="PTHR42197">
    <property type="entry name" value="TRNA (CYTIDINE(56)-2'-O)-METHYLTRANSFERASE"/>
    <property type="match status" value="1"/>
</dbReference>
<dbReference type="GO" id="GO:0106059">
    <property type="term" value="F:tRNA (cytidine(56)-2'-O)-methyltransferase activity"/>
    <property type="evidence" value="ECO:0007669"/>
    <property type="project" value="UniProtKB-EC"/>
</dbReference>
<dbReference type="HAMAP" id="MF_00077">
    <property type="entry name" value="tRNA_methyltr_aTrm56"/>
    <property type="match status" value="1"/>
</dbReference>
<comment type="similarity">
    <text evidence="3 14">Belongs to the aTrm56 family.</text>
</comment>
<feature type="binding site" evidence="14">
    <location>
        <begin position="113"/>
        <end position="117"/>
    </location>
    <ligand>
        <name>S-adenosyl-L-methionine</name>
        <dbReference type="ChEBI" id="CHEBI:59789"/>
    </ligand>
</feature>
<comment type="subunit">
    <text evidence="4 14">Homodimer.</text>
</comment>
<evidence type="ECO:0000313" key="15">
    <source>
        <dbReference type="EMBL" id="RZN55498.1"/>
    </source>
</evidence>
<dbReference type="CDD" id="cd18083">
    <property type="entry name" value="aTrm56-like"/>
    <property type="match status" value="1"/>
</dbReference>
<sequence>MINEKRIVVLRLGHRPERDKRITTHVCLVARAFGAEGVYISGIKDKSIEQKIENVLKNWGGKFWIEFIDNPLDLLRNWKKKGGIVVHLTMYGIPISKAIDKIPKDKEILVIVGSEKVPKEYYYESDYNIAIGNQPHSEVSALAIFLDRITNGIWEHLKFPNAKLIIVPSERGKKVLKKSEK</sequence>
<dbReference type="GO" id="GO:0002128">
    <property type="term" value="P:tRNA nucleoside ribose methylation"/>
    <property type="evidence" value="ECO:0007669"/>
    <property type="project" value="UniProtKB-UniRule"/>
</dbReference>